<dbReference type="AlphaFoldDB" id="A0A179F0Y5"/>
<accession>A0A179F0Y5</accession>
<comment type="subunit">
    <text evidence="14">Component of the TIM23 complex, at least composed of TIM23, TIM17, TIM50 and TIM21. Interacts with preproteins in transit.</text>
</comment>
<evidence type="ECO:0000256" key="6">
    <source>
        <dbReference type="ARBA" id="ARBA00022792"/>
    </source>
</evidence>
<evidence type="ECO:0000259" key="17">
    <source>
        <dbReference type="PROSITE" id="PS50969"/>
    </source>
</evidence>
<keyword evidence="6" id="KW-0999">Mitochondrion inner membrane</keyword>
<feature type="region of interest" description="Disordered" evidence="16">
    <location>
        <begin position="501"/>
        <end position="533"/>
    </location>
</feature>
<dbReference type="FunFam" id="3.40.50.1000:FF:000019">
    <property type="entry name" value="Mitochondrial import inner membrane translocase subunit TIM50"/>
    <property type="match status" value="1"/>
</dbReference>
<dbReference type="InterPro" id="IPR050365">
    <property type="entry name" value="TIM50"/>
</dbReference>
<dbReference type="PANTHER" id="PTHR12210">
    <property type="entry name" value="DULLARD PROTEIN PHOSPHATASE"/>
    <property type="match status" value="1"/>
</dbReference>
<sequence>MLSRIARAPRMGMMVAQLSQSAASPAFRSRQAAAAVSPWMRSFASNNKNTRKRESQSQNQSSSANPASQSNADSKPEPSVGDNAAAQKAESSNEAEPIPFHKLPDLTQGIPSTLDEELRKHSGRSQSALEAVEQDEESEGRGKRDRAEYVSTSDRNRKWWARFMLLAAAAGGSFGVLYMGREWDDVIEAERHSDIPNGWTPSLWWQRVRARMGESVSYYQDPAFDKLLPDPDPSFERPYTLCISLDDLLVHSEWTREHGWRVAKRPGMDYFVRYLSQYYELVLFTTVPFAMGEPIVRKLDPFRFIMWPLYREATKYEDGEIVKDLSYLNRDLSKVIIIDTNAQHVRKQPENAIVLDPWKGDAKDNNLVGLIPFLEYIHTMQYSDVRKVLKSFEGKDIPTEFARREAIARKEFNKQLEQKKKHSKGSGVGALSNLLGLKSSNMSMTMAPEGEQNPSEAFAQGKMLQDLARERGQRNYELLEKEIRENGEKWLKEEQVAMEKAQQEAMSSMMGSFSGWFGPKPGEGASASPEKKA</sequence>
<evidence type="ECO:0000256" key="15">
    <source>
        <dbReference type="RuleBase" id="RU365079"/>
    </source>
</evidence>
<dbReference type="EMBL" id="LSBJ02000014">
    <property type="protein sequence ID" value="OAQ58743.1"/>
    <property type="molecule type" value="Genomic_DNA"/>
</dbReference>
<evidence type="ECO:0000256" key="16">
    <source>
        <dbReference type="SAM" id="MobiDB-lite"/>
    </source>
</evidence>
<protein>
    <recommendedName>
        <fullName evidence="3 15">Mitochondrial import inner membrane translocase subunit TIM50</fullName>
    </recommendedName>
</protein>
<gene>
    <name evidence="18" type="ORF">VFPPC_10967</name>
</gene>
<comment type="caution">
    <text evidence="18">The sequence shown here is derived from an EMBL/GenBank/DDBJ whole genome shotgun (WGS) entry which is preliminary data.</text>
</comment>
<evidence type="ECO:0000256" key="7">
    <source>
        <dbReference type="ARBA" id="ARBA00022927"/>
    </source>
</evidence>
<dbReference type="RefSeq" id="XP_018136862.1">
    <property type="nucleotide sequence ID" value="XM_018289251.1"/>
</dbReference>
<dbReference type="SUPFAM" id="SSF56784">
    <property type="entry name" value="HAD-like"/>
    <property type="match status" value="1"/>
</dbReference>
<dbReference type="InterPro" id="IPR023214">
    <property type="entry name" value="HAD_sf"/>
</dbReference>
<evidence type="ECO:0000256" key="1">
    <source>
        <dbReference type="ARBA" id="ARBA00004434"/>
    </source>
</evidence>
<evidence type="ECO:0000256" key="2">
    <source>
        <dbReference type="ARBA" id="ARBA00006344"/>
    </source>
</evidence>
<dbReference type="InterPro" id="IPR036412">
    <property type="entry name" value="HAD-like_sf"/>
</dbReference>
<comment type="similarity">
    <text evidence="2 15">Belongs to the TIM50 family.</text>
</comment>
<evidence type="ECO:0000256" key="12">
    <source>
        <dbReference type="ARBA" id="ARBA00023136"/>
    </source>
</evidence>
<keyword evidence="9" id="KW-1133">Transmembrane helix</keyword>
<evidence type="ECO:0000256" key="9">
    <source>
        <dbReference type="ARBA" id="ARBA00022989"/>
    </source>
</evidence>
<evidence type="ECO:0000256" key="3">
    <source>
        <dbReference type="ARBA" id="ARBA00020799"/>
    </source>
</evidence>
<proteinExistence type="inferred from homology"/>
<feature type="compositionally biased region" description="Low complexity" evidence="16">
    <location>
        <begin position="506"/>
        <end position="518"/>
    </location>
</feature>
<dbReference type="Gene3D" id="3.40.50.1000">
    <property type="entry name" value="HAD superfamily/HAD-like"/>
    <property type="match status" value="1"/>
</dbReference>
<evidence type="ECO:0000256" key="14">
    <source>
        <dbReference type="ARBA" id="ARBA00063960"/>
    </source>
</evidence>
<evidence type="ECO:0000256" key="4">
    <source>
        <dbReference type="ARBA" id="ARBA00022448"/>
    </source>
</evidence>
<keyword evidence="10 15" id="KW-0811">Translocation</keyword>
<keyword evidence="5" id="KW-0812">Transmembrane</keyword>
<keyword evidence="4 15" id="KW-0813">Transport</keyword>
<reference evidence="18 19" key="1">
    <citation type="journal article" date="2016" name="PLoS Pathog.">
        <title>Biosynthesis of antibiotic leucinostatins in bio-control fungus Purpureocillium lilacinum and their inhibition on phytophthora revealed by genome mining.</title>
        <authorList>
            <person name="Wang G."/>
            <person name="Liu Z."/>
            <person name="Lin R."/>
            <person name="Li E."/>
            <person name="Mao Z."/>
            <person name="Ling J."/>
            <person name="Yang Y."/>
            <person name="Yin W.B."/>
            <person name="Xie B."/>
        </authorList>
    </citation>
    <scope>NUCLEOTIDE SEQUENCE [LARGE SCALE GENOMIC DNA]</scope>
    <source>
        <strain evidence="18">170</strain>
    </source>
</reference>
<keyword evidence="8 15" id="KW-0809">Transit peptide</keyword>
<dbReference type="Pfam" id="PF03031">
    <property type="entry name" value="NIF"/>
    <property type="match status" value="1"/>
</dbReference>
<keyword evidence="11 15" id="KW-0496">Mitochondrion</keyword>
<evidence type="ECO:0000256" key="10">
    <source>
        <dbReference type="ARBA" id="ARBA00023010"/>
    </source>
</evidence>
<organism evidence="18 19">
    <name type="scientific">Pochonia chlamydosporia 170</name>
    <dbReference type="NCBI Taxonomy" id="1380566"/>
    <lineage>
        <taxon>Eukaryota</taxon>
        <taxon>Fungi</taxon>
        <taxon>Dikarya</taxon>
        <taxon>Ascomycota</taxon>
        <taxon>Pezizomycotina</taxon>
        <taxon>Sordariomycetes</taxon>
        <taxon>Hypocreomycetidae</taxon>
        <taxon>Hypocreales</taxon>
        <taxon>Clavicipitaceae</taxon>
        <taxon>Pochonia</taxon>
    </lineage>
</organism>
<dbReference type="PROSITE" id="PS50969">
    <property type="entry name" value="FCP1"/>
    <property type="match status" value="1"/>
</dbReference>
<dbReference type="STRING" id="1380566.A0A179F0Y5"/>
<evidence type="ECO:0000313" key="18">
    <source>
        <dbReference type="EMBL" id="OAQ58743.1"/>
    </source>
</evidence>
<dbReference type="Proteomes" id="UP000078397">
    <property type="component" value="Unassembled WGS sequence"/>
</dbReference>
<dbReference type="OrthoDB" id="287041at2759"/>
<dbReference type="InterPro" id="IPR004274">
    <property type="entry name" value="FCP1_dom"/>
</dbReference>
<feature type="compositionally biased region" description="Low complexity" evidence="16">
    <location>
        <begin position="56"/>
        <end position="73"/>
    </location>
</feature>
<dbReference type="GeneID" id="28853245"/>
<keyword evidence="19" id="KW-1185">Reference proteome</keyword>
<evidence type="ECO:0000256" key="5">
    <source>
        <dbReference type="ARBA" id="ARBA00022692"/>
    </source>
</evidence>
<dbReference type="KEGG" id="pchm:VFPPC_10967"/>
<comment type="subcellular location">
    <subcellularLocation>
        <location evidence="1 15">Mitochondrion inner membrane</location>
        <topology evidence="1 15">Single-pass membrane protein</topology>
    </subcellularLocation>
</comment>
<feature type="compositionally biased region" description="Basic and acidic residues" evidence="16">
    <location>
        <begin position="139"/>
        <end position="148"/>
    </location>
</feature>
<evidence type="ECO:0000256" key="13">
    <source>
        <dbReference type="ARBA" id="ARBA00059797"/>
    </source>
</evidence>
<keyword evidence="7 15" id="KW-0653">Protein transport</keyword>
<feature type="region of interest" description="Disordered" evidence="16">
    <location>
        <begin position="21"/>
        <end position="149"/>
    </location>
</feature>
<name>A0A179F0Y5_METCM</name>
<comment type="function">
    <text evidence="13">Essential component of the TIM23 complex, a complex that mediates the translocation of transit peptide-containing proteins across the mitochondrial inner membrane. Required to direct preproteins in transit and direct them to the channel protein TIM23, and possibly facilitates transfer of the translocating proteins from the TOM complex to the TIM23 complex.</text>
</comment>
<dbReference type="CDD" id="cd07521">
    <property type="entry name" value="HAD_FCP1-like"/>
    <property type="match status" value="1"/>
</dbReference>
<evidence type="ECO:0000313" key="19">
    <source>
        <dbReference type="Proteomes" id="UP000078397"/>
    </source>
</evidence>
<dbReference type="GO" id="GO:0015031">
    <property type="term" value="P:protein transport"/>
    <property type="evidence" value="ECO:0007669"/>
    <property type="project" value="UniProtKB-KW"/>
</dbReference>
<evidence type="ECO:0000256" key="8">
    <source>
        <dbReference type="ARBA" id="ARBA00022946"/>
    </source>
</evidence>
<dbReference type="SMART" id="SM00577">
    <property type="entry name" value="CPDc"/>
    <property type="match status" value="1"/>
</dbReference>
<keyword evidence="12" id="KW-0472">Membrane</keyword>
<feature type="domain" description="FCP1 homology" evidence="17">
    <location>
        <begin position="234"/>
        <end position="377"/>
    </location>
</feature>
<evidence type="ECO:0000256" key="11">
    <source>
        <dbReference type="ARBA" id="ARBA00023128"/>
    </source>
</evidence>
<dbReference type="GO" id="GO:0005744">
    <property type="term" value="C:TIM23 mitochondrial import inner membrane translocase complex"/>
    <property type="evidence" value="ECO:0007669"/>
    <property type="project" value="UniProtKB-UniRule"/>
</dbReference>